<protein>
    <recommendedName>
        <fullName evidence="4">Wbp11/ELF5/Saf1 N-terminal domain-containing protein</fullName>
    </recommendedName>
</protein>
<dbReference type="PANTHER" id="PTHR13361:SF1">
    <property type="entry name" value="WW DOMAIN-BINDING PROTEIN 11"/>
    <property type="match status" value="1"/>
</dbReference>
<name>A0A8K0GE48_IGNLU</name>
<feature type="compositionally biased region" description="Basic and acidic residues" evidence="3">
    <location>
        <begin position="262"/>
        <end position="284"/>
    </location>
</feature>
<dbReference type="AlphaFoldDB" id="A0A8K0GE48"/>
<feature type="region of interest" description="Disordered" evidence="3">
    <location>
        <begin position="186"/>
        <end position="363"/>
    </location>
</feature>
<feature type="region of interest" description="Disordered" evidence="3">
    <location>
        <begin position="1"/>
        <end position="24"/>
    </location>
</feature>
<evidence type="ECO:0000256" key="3">
    <source>
        <dbReference type="SAM" id="MobiDB-lite"/>
    </source>
</evidence>
<dbReference type="Pfam" id="PF09429">
    <property type="entry name" value="Wbp11"/>
    <property type="match status" value="1"/>
</dbReference>
<dbReference type="EMBL" id="VTPC01006414">
    <property type="protein sequence ID" value="KAF2894928.1"/>
    <property type="molecule type" value="Genomic_DNA"/>
</dbReference>
<evidence type="ECO:0000256" key="2">
    <source>
        <dbReference type="ARBA" id="ARBA00023242"/>
    </source>
</evidence>
<dbReference type="InterPro" id="IPR019007">
    <property type="entry name" value="Wbp11/ELF5/Saf1_N"/>
</dbReference>
<feature type="domain" description="Wbp11/ELF5/Saf1 N-terminal" evidence="4">
    <location>
        <begin position="12"/>
        <end position="92"/>
    </location>
</feature>
<evidence type="ECO:0000259" key="4">
    <source>
        <dbReference type="Pfam" id="PF09429"/>
    </source>
</evidence>
<dbReference type="GO" id="GO:0006396">
    <property type="term" value="P:RNA processing"/>
    <property type="evidence" value="ECO:0007669"/>
    <property type="project" value="InterPro"/>
</dbReference>
<keyword evidence="2" id="KW-0539">Nucleus</keyword>
<feature type="compositionally biased region" description="Pro residues" evidence="3">
    <location>
        <begin position="293"/>
        <end position="363"/>
    </location>
</feature>
<evidence type="ECO:0000313" key="6">
    <source>
        <dbReference type="Proteomes" id="UP000801492"/>
    </source>
</evidence>
<sequence>MGRRSINTTKSGKYMNPTDQARKEARKLELKKNKKQRQMVRAAVLKGKDPNQILEELEKIDQMEFNVHQPSPLNEKVLKDKRKKLRDTLERVLNMYHRDDPEKWADLKRKQADYEHKRNQIVAFYESVKTAQQVSVDEIPLPQMPEQPAVSAPSQIPLPTEVQKPQHTIYSIATALKLQALGQPIREPPGCPPGPPPDINSDGEEVEYAKELNQQTDEATEETETQEMITADEESTDPEIGPSKPTSVQQKMVALSGQNIDDFMKEMESVHKKQENEKDEDNNRPKPSVNIEPPAPPGTDPLPAPHPQMPQPNLPAPPAILFPGPLRLPPGPPPGRPLLPPGPPPGLPPRLPLRMPPAPPRMIRLPGPPPNLPGPPNLSVGTPNVVSAGPQLINRLDSGKQQGATISAKPQIRNLSADVTRFVPSALRVKREDKKAKSSTRAALVNELKQKEMMAHVNIGKQPTKDDAYMQFMKEMQGLL</sequence>
<reference evidence="5" key="1">
    <citation type="submission" date="2019-08" db="EMBL/GenBank/DDBJ databases">
        <title>The genome of the North American firefly Photinus pyralis.</title>
        <authorList>
            <consortium name="Photinus pyralis genome working group"/>
            <person name="Fallon T.R."/>
            <person name="Sander Lower S.E."/>
            <person name="Weng J.-K."/>
        </authorList>
    </citation>
    <scope>NUCLEOTIDE SEQUENCE</scope>
    <source>
        <strain evidence="5">TRF0915ILg1</strain>
        <tissue evidence="5">Whole body</tissue>
    </source>
</reference>
<evidence type="ECO:0000256" key="1">
    <source>
        <dbReference type="ARBA" id="ARBA00004123"/>
    </source>
</evidence>
<organism evidence="5 6">
    <name type="scientific">Ignelater luminosus</name>
    <name type="common">Cucubano</name>
    <name type="synonym">Pyrophorus luminosus</name>
    <dbReference type="NCBI Taxonomy" id="2038154"/>
    <lineage>
        <taxon>Eukaryota</taxon>
        <taxon>Metazoa</taxon>
        <taxon>Ecdysozoa</taxon>
        <taxon>Arthropoda</taxon>
        <taxon>Hexapoda</taxon>
        <taxon>Insecta</taxon>
        <taxon>Pterygota</taxon>
        <taxon>Neoptera</taxon>
        <taxon>Endopterygota</taxon>
        <taxon>Coleoptera</taxon>
        <taxon>Polyphaga</taxon>
        <taxon>Elateriformia</taxon>
        <taxon>Elateroidea</taxon>
        <taxon>Elateridae</taxon>
        <taxon>Agrypninae</taxon>
        <taxon>Pyrophorini</taxon>
        <taxon>Ignelater</taxon>
    </lineage>
</organism>
<feature type="compositionally biased region" description="Pro residues" evidence="3">
    <location>
        <begin position="186"/>
        <end position="198"/>
    </location>
</feature>
<comment type="subcellular location">
    <subcellularLocation>
        <location evidence="1">Nucleus</location>
    </subcellularLocation>
</comment>
<dbReference type="GO" id="GO:0005681">
    <property type="term" value="C:spliceosomal complex"/>
    <property type="evidence" value="ECO:0007669"/>
    <property type="project" value="TreeGrafter"/>
</dbReference>
<feature type="compositionally biased region" description="Polar residues" evidence="3">
    <location>
        <begin position="1"/>
        <end position="11"/>
    </location>
</feature>
<dbReference type="Proteomes" id="UP000801492">
    <property type="component" value="Unassembled WGS sequence"/>
</dbReference>
<accession>A0A8K0GE48</accession>
<evidence type="ECO:0000313" key="5">
    <source>
        <dbReference type="EMBL" id="KAF2894928.1"/>
    </source>
</evidence>
<gene>
    <name evidence="5" type="ORF">ILUMI_11250</name>
</gene>
<feature type="compositionally biased region" description="Acidic residues" evidence="3">
    <location>
        <begin position="218"/>
        <end position="237"/>
    </location>
</feature>
<dbReference type="PANTHER" id="PTHR13361">
    <property type="entry name" value="WW DOMAIN-BINDING PROTEIN 11"/>
    <property type="match status" value="1"/>
</dbReference>
<comment type="caution">
    <text evidence="5">The sequence shown here is derived from an EMBL/GenBank/DDBJ whole genome shotgun (WGS) entry which is preliminary data.</text>
</comment>
<dbReference type="OrthoDB" id="10067323at2759"/>
<proteinExistence type="predicted"/>
<keyword evidence="6" id="KW-1185">Reference proteome</keyword>